<feature type="domain" description="Hemerythrin-like" evidence="1">
    <location>
        <begin position="123"/>
        <end position="234"/>
    </location>
</feature>
<reference evidence="2" key="2">
    <citation type="submission" date="2013-09" db="EMBL/GenBank/DDBJ databases">
        <title>Draft genome sequence of Alistipes putredinis (DSM 17216).</title>
        <authorList>
            <person name="Sudarsanam P."/>
            <person name="Ley R."/>
            <person name="Guruge J."/>
            <person name="Turnbaugh P.J."/>
            <person name="Mahowald M."/>
            <person name="Liep D."/>
            <person name="Gordon J."/>
        </authorList>
    </citation>
    <scope>NUCLEOTIDE SEQUENCE</scope>
    <source>
        <strain evidence="2">DSM 17216</strain>
    </source>
</reference>
<accession>B0MU58</accession>
<comment type="caution">
    <text evidence="2">The sequence shown here is derived from an EMBL/GenBank/DDBJ whole genome shotgun (WGS) entry which is preliminary data.</text>
</comment>
<evidence type="ECO:0000313" key="2">
    <source>
        <dbReference type="EMBL" id="EDS04305.1"/>
    </source>
</evidence>
<dbReference type="eggNOG" id="COG2846">
    <property type="taxonomic scope" value="Bacteria"/>
</dbReference>
<dbReference type="OrthoDB" id="937463at2"/>
<protein>
    <recommendedName>
        <fullName evidence="1">Hemerythrin-like domain-containing protein</fullName>
    </recommendedName>
</protein>
<evidence type="ECO:0000259" key="1">
    <source>
        <dbReference type="Pfam" id="PF01814"/>
    </source>
</evidence>
<reference evidence="2" key="1">
    <citation type="submission" date="2007-10" db="EMBL/GenBank/DDBJ databases">
        <authorList>
            <person name="Fulton L."/>
            <person name="Clifton S."/>
            <person name="Fulton B."/>
            <person name="Xu J."/>
            <person name="Minx P."/>
            <person name="Pepin K.H."/>
            <person name="Johnson M."/>
            <person name="Thiruvilangam P."/>
            <person name="Bhonagiri V."/>
            <person name="Nash W.E."/>
            <person name="Mardis E.R."/>
            <person name="Wilson R.K."/>
        </authorList>
    </citation>
    <scope>NUCLEOTIDE SEQUENCE [LARGE SCALE GENOMIC DNA]</scope>
    <source>
        <strain evidence="2">DSM 17216</strain>
    </source>
</reference>
<dbReference type="EMBL" id="ABFK02000016">
    <property type="protein sequence ID" value="EDS04305.1"/>
    <property type="molecule type" value="Genomic_DNA"/>
</dbReference>
<dbReference type="InterPro" id="IPR012312">
    <property type="entry name" value="Hemerythrin-like"/>
</dbReference>
<dbReference type="AlphaFoldDB" id="B0MU58"/>
<evidence type="ECO:0000313" key="3">
    <source>
        <dbReference type="Proteomes" id="UP000005819"/>
    </source>
</evidence>
<dbReference type="RefSeq" id="WP_004329004.1">
    <property type="nucleotide sequence ID" value="NZ_DS499579.1"/>
</dbReference>
<sequence length="241" mass="27684">MKQTEHSFDNTERGRLLFSPGMKLADLVESNYELLVVLARMGIPLGFGESSVGEVCRQRGISAELFLMICRIYSSEVPVLPYEQLTSDDLGGVLDYLHTSHLYYLEVTLPHLDAKMAAMTATCDGVHSKILSTFFADYRREVDNHFDYEERTVFPYVQALLEKRRVDGYNILCFEDNHSDIDGKLCDLKNIIIKYLPENCSAKLRYEVLSDIFRFEEDLSRHTVIENQILIPLVEKLEKNG</sequence>
<dbReference type="HOGENOM" id="CLU_076075_1_0_10"/>
<dbReference type="Gene3D" id="1.20.120.520">
    <property type="entry name" value="nmb1532 protein domain like"/>
    <property type="match status" value="1"/>
</dbReference>
<keyword evidence="3" id="KW-1185">Reference proteome</keyword>
<dbReference type="Pfam" id="PF01814">
    <property type="entry name" value="Hemerythrin"/>
    <property type="match status" value="1"/>
</dbReference>
<name>B0MU58_9BACT</name>
<dbReference type="GeneID" id="73803277"/>
<organism evidence="2 3">
    <name type="scientific">Alistipes putredinis DSM 17216</name>
    <dbReference type="NCBI Taxonomy" id="445970"/>
    <lineage>
        <taxon>Bacteria</taxon>
        <taxon>Pseudomonadati</taxon>
        <taxon>Bacteroidota</taxon>
        <taxon>Bacteroidia</taxon>
        <taxon>Bacteroidales</taxon>
        <taxon>Rikenellaceae</taxon>
        <taxon>Alistipes</taxon>
    </lineage>
</organism>
<dbReference type="Proteomes" id="UP000005819">
    <property type="component" value="Unassembled WGS sequence"/>
</dbReference>
<proteinExistence type="predicted"/>
<gene>
    <name evidence="2" type="ORF">ALIPUT_00176</name>
</gene>